<evidence type="ECO:0000256" key="5">
    <source>
        <dbReference type="ARBA" id="ARBA00014849"/>
    </source>
</evidence>
<dbReference type="GO" id="GO:0005929">
    <property type="term" value="C:cilium"/>
    <property type="evidence" value="ECO:0007669"/>
    <property type="project" value="UniProtKB-UniRule"/>
</dbReference>
<keyword evidence="8 12" id="KW-0496">Mitochondrion</keyword>
<evidence type="ECO:0000256" key="7">
    <source>
        <dbReference type="ARBA" id="ARBA00023069"/>
    </source>
</evidence>
<dbReference type="InterPro" id="IPR038849">
    <property type="entry name" value="ARL2BP"/>
</dbReference>
<comment type="function">
    <text evidence="12">Plays a role as an effector of the ADP-ribosylation factor-like protein 2, ARL2.</text>
</comment>
<comment type="subcellular location">
    <subcellularLocation>
        <location evidence="1 12">Cytoplasm</location>
        <location evidence="1 12">Cytoskeleton</location>
        <location evidence="1 12">Cilium basal body</location>
    </subcellularLocation>
    <subcellularLocation>
        <location evidence="3 12">Cytoplasm</location>
        <location evidence="3 12">Cytoskeleton</location>
        <location evidence="3 12">Microtubule organizing center</location>
        <location evidence="3 12">Centrosome</location>
    </subcellularLocation>
    <subcellularLocation>
        <location evidence="12">Cytoplasm</location>
    </subcellularLocation>
    <subcellularLocation>
        <location evidence="2 12">Nucleus</location>
    </subcellularLocation>
    <subcellularLocation>
        <location evidence="12">Mitochondrion intermembrane space</location>
    </subcellularLocation>
</comment>
<comment type="similarity">
    <text evidence="4 12">Belongs to the ARL2BP family.</text>
</comment>
<accession>A0A482XJ31</accession>
<evidence type="ECO:0000256" key="6">
    <source>
        <dbReference type="ARBA" id="ARBA00022490"/>
    </source>
</evidence>
<keyword evidence="11 12" id="KW-0966">Cell projection</keyword>
<dbReference type="PANTHER" id="PTHR15487:SF4">
    <property type="entry name" value="ADP-RIBOSYLATION FACTOR-LIKE PROTEIN 2-BINDING PROTEIN"/>
    <property type="match status" value="1"/>
</dbReference>
<dbReference type="OrthoDB" id="302784at2759"/>
<name>A0A482XJ31_LAOST</name>
<keyword evidence="7 12" id="KW-0969">Cilium</keyword>
<sequence length="165" mass="19333">MDSLQNEIIGNEAHFLTDGDICYTSNRNGETVRFDTIIGHIEDILVEEEYHKLQNDFLEKYWQEFENSEENKLVYTDIFNEYVKLLEEHIEKRLNDLVPNFSMAAFLEDLMEQKESLDGEVFEVLLTLADFRSFKDMVLDFRAMKEGSSVDFSDGITITPVYFAE</sequence>
<protein>
    <recommendedName>
        <fullName evidence="5 12">ADP-ribosylation factor-like protein 2-binding protein</fullName>
        <shortName evidence="12">ARF-like 2-binding protein</shortName>
    </recommendedName>
</protein>
<dbReference type="Pfam" id="PF11527">
    <property type="entry name" value="ARL2_Bind_BART"/>
    <property type="match status" value="1"/>
</dbReference>
<dbReference type="InterPro" id="IPR042541">
    <property type="entry name" value="BART_sf"/>
</dbReference>
<evidence type="ECO:0000256" key="9">
    <source>
        <dbReference type="ARBA" id="ARBA00023212"/>
    </source>
</evidence>
<evidence type="ECO:0000256" key="2">
    <source>
        <dbReference type="ARBA" id="ARBA00004123"/>
    </source>
</evidence>
<evidence type="ECO:0000256" key="1">
    <source>
        <dbReference type="ARBA" id="ARBA00004120"/>
    </source>
</evidence>
<evidence type="ECO:0000256" key="3">
    <source>
        <dbReference type="ARBA" id="ARBA00004300"/>
    </source>
</evidence>
<dbReference type="EMBL" id="QKKF02009244">
    <property type="protein sequence ID" value="RZF45348.1"/>
    <property type="molecule type" value="Genomic_DNA"/>
</dbReference>
<comment type="caution">
    <text evidence="14">The sequence shown here is derived from an EMBL/GenBank/DDBJ whole genome shotgun (WGS) entry which is preliminary data.</text>
</comment>
<keyword evidence="10 12" id="KW-0539">Nucleus</keyword>
<dbReference type="Gene3D" id="1.20.1520.10">
    <property type="entry name" value="ADP-ribosylation factor-like 2-binding protein, domain"/>
    <property type="match status" value="1"/>
</dbReference>
<reference evidence="14 15" key="1">
    <citation type="journal article" date="2017" name="Gigascience">
        <title>Genome sequence of the small brown planthopper, Laodelphax striatellus.</title>
        <authorList>
            <person name="Zhu J."/>
            <person name="Jiang F."/>
            <person name="Wang X."/>
            <person name="Yang P."/>
            <person name="Bao Y."/>
            <person name="Zhao W."/>
            <person name="Wang W."/>
            <person name="Lu H."/>
            <person name="Wang Q."/>
            <person name="Cui N."/>
            <person name="Li J."/>
            <person name="Chen X."/>
            <person name="Luo L."/>
            <person name="Yu J."/>
            <person name="Kang L."/>
            <person name="Cui F."/>
        </authorList>
    </citation>
    <scope>NUCLEOTIDE SEQUENCE [LARGE SCALE GENOMIC DNA]</scope>
    <source>
        <strain evidence="14">Lst14</strain>
    </source>
</reference>
<dbReference type="GO" id="GO:0005634">
    <property type="term" value="C:nucleus"/>
    <property type="evidence" value="ECO:0007669"/>
    <property type="project" value="UniProtKB-SubCell"/>
</dbReference>
<dbReference type="InParanoid" id="A0A482XJ31"/>
<evidence type="ECO:0000256" key="10">
    <source>
        <dbReference type="ARBA" id="ARBA00023242"/>
    </source>
</evidence>
<dbReference type="InterPro" id="IPR023379">
    <property type="entry name" value="BART_dom"/>
</dbReference>
<keyword evidence="9 12" id="KW-0206">Cytoskeleton</keyword>
<dbReference type="SMR" id="A0A482XJ31"/>
<evidence type="ECO:0000256" key="4">
    <source>
        <dbReference type="ARBA" id="ARBA00009880"/>
    </source>
</evidence>
<dbReference type="GO" id="GO:0005813">
    <property type="term" value="C:centrosome"/>
    <property type="evidence" value="ECO:0007669"/>
    <property type="project" value="UniProtKB-SubCell"/>
</dbReference>
<dbReference type="AlphaFoldDB" id="A0A482XJ31"/>
<evidence type="ECO:0000256" key="12">
    <source>
        <dbReference type="RuleBase" id="RU367099"/>
    </source>
</evidence>
<keyword evidence="6 12" id="KW-0963">Cytoplasm</keyword>
<dbReference type="PANTHER" id="PTHR15487">
    <property type="entry name" value="ADP-RIBOSYLATION FACTOR-LIKE PROTEIN 2-BINDING PROTEIN"/>
    <property type="match status" value="1"/>
</dbReference>
<gene>
    <name evidence="14" type="ORF">LSTR_LSTR002791</name>
</gene>
<proteinExistence type="inferred from homology"/>
<dbReference type="STRING" id="195883.A0A482XJ31"/>
<evidence type="ECO:0000259" key="13">
    <source>
        <dbReference type="Pfam" id="PF11527"/>
    </source>
</evidence>
<evidence type="ECO:0000313" key="14">
    <source>
        <dbReference type="EMBL" id="RZF45348.1"/>
    </source>
</evidence>
<evidence type="ECO:0000256" key="8">
    <source>
        <dbReference type="ARBA" id="ARBA00023128"/>
    </source>
</evidence>
<dbReference type="GO" id="GO:0005758">
    <property type="term" value="C:mitochondrial intermembrane space"/>
    <property type="evidence" value="ECO:0007669"/>
    <property type="project" value="UniProtKB-SubCell"/>
</dbReference>
<evidence type="ECO:0000313" key="15">
    <source>
        <dbReference type="Proteomes" id="UP000291343"/>
    </source>
</evidence>
<organism evidence="14 15">
    <name type="scientific">Laodelphax striatellus</name>
    <name type="common">Small brown planthopper</name>
    <name type="synonym">Delphax striatella</name>
    <dbReference type="NCBI Taxonomy" id="195883"/>
    <lineage>
        <taxon>Eukaryota</taxon>
        <taxon>Metazoa</taxon>
        <taxon>Ecdysozoa</taxon>
        <taxon>Arthropoda</taxon>
        <taxon>Hexapoda</taxon>
        <taxon>Insecta</taxon>
        <taxon>Pterygota</taxon>
        <taxon>Neoptera</taxon>
        <taxon>Paraneoptera</taxon>
        <taxon>Hemiptera</taxon>
        <taxon>Auchenorrhyncha</taxon>
        <taxon>Fulgoroidea</taxon>
        <taxon>Delphacidae</taxon>
        <taxon>Criomorphinae</taxon>
        <taxon>Laodelphax</taxon>
    </lineage>
</organism>
<dbReference type="GO" id="GO:0051457">
    <property type="term" value="P:maintenance of protein location in nucleus"/>
    <property type="evidence" value="ECO:0007669"/>
    <property type="project" value="TreeGrafter"/>
</dbReference>
<keyword evidence="15" id="KW-1185">Reference proteome</keyword>
<evidence type="ECO:0000256" key="11">
    <source>
        <dbReference type="ARBA" id="ARBA00023273"/>
    </source>
</evidence>
<feature type="domain" description="BART" evidence="13">
    <location>
        <begin position="34"/>
        <end position="146"/>
    </location>
</feature>
<dbReference type="Proteomes" id="UP000291343">
    <property type="component" value="Unassembled WGS sequence"/>
</dbReference>